<dbReference type="Proteomes" id="UP000239434">
    <property type="component" value="Unassembled WGS sequence"/>
</dbReference>
<name>A0A2S9IJM6_9HYPH</name>
<proteinExistence type="predicted"/>
<reference evidence="1 2" key="1">
    <citation type="submission" date="2018-02" db="EMBL/GenBank/DDBJ databases">
        <title>The draft genome of Phyllobacterium sp. 1N-3.</title>
        <authorList>
            <person name="Liu L."/>
            <person name="Li L."/>
            <person name="Zhang X."/>
            <person name="Wang T."/>
            <person name="Liang L."/>
        </authorList>
    </citation>
    <scope>NUCLEOTIDE SEQUENCE [LARGE SCALE GENOMIC DNA]</scope>
    <source>
        <strain evidence="1 2">1N-3</strain>
    </source>
</reference>
<organism evidence="1 2">
    <name type="scientific">Phyllobacterium phragmitis</name>
    <dbReference type="NCBI Taxonomy" id="2670329"/>
    <lineage>
        <taxon>Bacteria</taxon>
        <taxon>Pseudomonadati</taxon>
        <taxon>Pseudomonadota</taxon>
        <taxon>Alphaproteobacteria</taxon>
        <taxon>Hyphomicrobiales</taxon>
        <taxon>Phyllobacteriaceae</taxon>
        <taxon>Phyllobacterium</taxon>
    </lineage>
</organism>
<keyword evidence="2" id="KW-1185">Reference proteome</keyword>
<gene>
    <name evidence="1" type="ORF">C5748_25370</name>
</gene>
<accession>A0A2S9IJM6</accession>
<dbReference type="EMBL" id="PVBR01000033">
    <property type="protein sequence ID" value="PRD40702.1"/>
    <property type="molecule type" value="Genomic_DNA"/>
</dbReference>
<dbReference type="AlphaFoldDB" id="A0A2S9IJM6"/>
<evidence type="ECO:0000313" key="1">
    <source>
        <dbReference type="EMBL" id="PRD40702.1"/>
    </source>
</evidence>
<sequence length="77" mass="8956">MGANMMTKAARESRIEYIRDMLRELHKISESDRFGILPYFISMAIIEADHTYRFELIKKDVNGPTGVGYRADFHAPY</sequence>
<protein>
    <submittedName>
        <fullName evidence="1">Uncharacterized protein</fullName>
    </submittedName>
</protein>
<comment type="caution">
    <text evidence="1">The sequence shown here is derived from an EMBL/GenBank/DDBJ whole genome shotgun (WGS) entry which is preliminary data.</text>
</comment>
<evidence type="ECO:0000313" key="2">
    <source>
        <dbReference type="Proteomes" id="UP000239434"/>
    </source>
</evidence>